<dbReference type="InterPro" id="IPR018707">
    <property type="entry name" value="LpxR"/>
</dbReference>
<protein>
    <recommendedName>
        <fullName evidence="4">Exonuclease</fullName>
    </recommendedName>
</protein>
<reference evidence="2 3" key="1">
    <citation type="journal article" date="2012" name="Int. J. Syst. Evol. Microbiol.">
        <title>Vibrio caribbeanicus sp. nov., isolated from the marine sponge Scleritoderma cyanea.</title>
        <authorList>
            <person name="Hoffmann M."/>
            <person name="Monday S.R."/>
            <person name="Allard M.W."/>
            <person name="Strain E.A."/>
            <person name="Whittaker P."/>
            <person name="Naum M."/>
            <person name="McCarthy P.J."/>
            <person name="Lopez J.V."/>
            <person name="Fischer M."/>
            <person name="Brown E.W."/>
        </authorList>
    </citation>
    <scope>NUCLEOTIDE SEQUENCE [LARGE SCALE GENOMIC DNA]</scope>
    <source>
        <strain evidence="2 3">ATCC BAA-2122</strain>
    </source>
</reference>
<evidence type="ECO:0000313" key="2">
    <source>
        <dbReference type="EMBL" id="EFP96298.1"/>
    </source>
</evidence>
<dbReference type="RefSeq" id="WP_009601680.1">
    <property type="nucleotide sequence ID" value="NZ_AEIU01000075.1"/>
</dbReference>
<feature type="chain" id="PRO_5003166770" description="Exonuclease" evidence="1">
    <location>
        <begin position="21"/>
        <end position="335"/>
    </location>
</feature>
<dbReference type="Pfam" id="PF09982">
    <property type="entry name" value="LpxR"/>
    <property type="match status" value="1"/>
</dbReference>
<dbReference type="OrthoDB" id="9776275at2"/>
<feature type="signal peptide" evidence="1">
    <location>
        <begin position="1"/>
        <end position="20"/>
    </location>
</feature>
<evidence type="ECO:0000256" key="1">
    <source>
        <dbReference type="SAM" id="SignalP"/>
    </source>
</evidence>
<dbReference type="Proteomes" id="UP000002943">
    <property type="component" value="Unassembled WGS sequence"/>
</dbReference>
<comment type="caution">
    <text evidence="2">The sequence shown here is derived from an EMBL/GenBank/DDBJ whole genome shotgun (WGS) entry which is preliminary data.</text>
</comment>
<organism evidence="2 3">
    <name type="scientific">Vibrio caribbeanicus ATCC BAA-2122</name>
    <dbReference type="NCBI Taxonomy" id="796620"/>
    <lineage>
        <taxon>Bacteria</taxon>
        <taxon>Pseudomonadati</taxon>
        <taxon>Pseudomonadota</taxon>
        <taxon>Gammaproteobacteria</taxon>
        <taxon>Vibrionales</taxon>
        <taxon>Vibrionaceae</taxon>
        <taxon>Vibrio</taxon>
    </lineage>
</organism>
<keyword evidence="1" id="KW-0732">Signal</keyword>
<gene>
    <name evidence="2" type="ORF">VIBC2010_12054</name>
</gene>
<proteinExistence type="predicted"/>
<sequence>MKYCRAMGLSTLFLAVFATAAEKSTISLSVDNDGILGVDKDYTSGLFLSYTSGEISPYPIFSILSLSNWYPDSLDKIEFLIGHKMFTPSEINQQEPAKNDRPYAGFFHTEFNYLSLTSHQAHRFNLTLGTTGERSMAEDAQNIVHGITGSDEPRGWSYQIDNKVIANIGYRLHSELFHQRSLVNTDLELSNISEINLGNFRSDVSTGIMIRWGTDLNANLGAANIDTERPFEAGMIANSQHGWYLFSGIKARYRANDITIEGERSKVKNYIKTNELSPDYFDVNLENIQASAVAGVVWYNQYFGASLTLAAKSPDYKEASKSIYGNGSLSMFVFF</sequence>
<name>E3BKV4_9VIBR</name>
<dbReference type="InterPro" id="IPR037107">
    <property type="entry name" value="Put_OMP_sf"/>
</dbReference>
<accession>E3BKV4</accession>
<evidence type="ECO:0000313" key="3">
    <source>
        <dbReference type="Proteomes" id="UP000002943"/>
    </source>
</evidence>
<dbReference type="eggNOG" id="COG3528">
    <property type="taxonomic scope" value="Bacteria"/>
</dbReference>
<keyword evidence="3" id="KW-1185">Reference proteome</keyword>
<dbReference type="Gene3D" id="2.40.128.140">
    <property type="entry name" value="Outer membrane protein"/>
    <property type="match status" value="1"/>
</dbReference>
<dbReference type="EMBL" id="AEIU01000075">
    <property type="protein sequence ID" value="EFP96298.1"/>
    <property type="molecule type" value="Genomic_DNA"/>
</dbReference>
<dbReference type="STRING" id="796620.VIBC2010_12054"/>
<dbReference type="AlphaFoldDB" id="E3BKV4"/>
<evidence type="ECO:0008006" key="4">
    <source>
        <dbReference type="Google" id="ProtNLM"/>
    </source>
</evidence>